<feature type="transmembrane region" description="Helical" evidence="7">
    <location>
        <begin position="155"/>
        <end position="175"/>
    </location>
</feature>
<protein>
    <submittedName>
        <fullName evidence="11">Uncharacterized protein</fullName>
    </submittedName>
</protein>
<evidence type="ECO:0000256" key="1">
    <source>
        <dbReference type="ARBA" id="ARBA00004141"/>
    </source>
</evidence>
<evidence type="ECO:0000256" key="2">
    <source>
        <dbReference type="ARBA" id="ARBA00007779"/>
    </source>
</evidence>
<feature type="transmembrane region" description="Helical" evidence="7">
    <location>
        <begin position="6"/>
        <end position="27"/>
    </location>
</feature>
<evidence type="ECO:0000256" key="5">
    <source>
        <dbReference type="ARBA" id="ARBA00022989"/>
    </source>
</evidence>
<organism evidence="11 12">
    <name type="scientific">Ceratodon purpureus</name>
    <name type="common">Fire moss</name>
    <name type="synonym">Dicranum purpureum</name>
    <dbReference type="NCBI Taxonomy" id="3225"/>
    <lineage>
        <taxon>Eukaryota</taxon>
        <taxon>Viridiplantae</taxon>
        <taxon>Streptophyta</taxon>
        <taxon>Embryophyta</taxon>
        <taxon>Bryophyta</taxon>
        <taxon>Bryophytina</taxon>
        <taxon>Bryopsida</taxon>
        <taxon>Dicranidae</taxon>
        <taxon>Pseudoditrichales</taxon>
        <taxon>Ditrichaceae</taxon>
        <taxon>Ceratodon</taxon>
    </lineage>
</organism>
<evidence type="ECO:0000313" key="11">
    <source>
        <dbReference type="EMBL" id="KAG0566868.1"/>
    </source>
</evidence>
<evidence type="ECO:0000313" key="12">
    <source>
        <dbReference type="Proteomes" id="UP000822688"/>
    </source>
</evidence>
<feature type="transmembrane region" description="Helical" evidence="7">
    <location>
        <begin position="558"/>
        <end position="578"/>
    </location>
</feature>
<feature type="transmembrane region" description="Helical" evidence="7">
    <location>
        <begin position="424"/>
        <end position="444"/>
    </location>
</feature>
<feature type="transmembrane region" description="Helical" evidence="7">
    <location>
        <begin position="366"/>
        <end position="386"/>
    </location>
</feature>
<keyword evidence="4 7" id="KW-0812">Transmembrane</keyword>
<feature type="transmembrane region" description="Helical" evidence="7">
    <location>
        <begin position="622"/>
        <end position="640"/>
    </location>
</feature>
<dbReference type="InterPro" id="IPR045122">
    <property type="entry name" value="Csc1-like"/>
</dbReference>
<feature type="domain" description="CSC1/OSCA1-like 7TM region" evidence="8">
    <location>
        <begin position="368"/>
        <end position="638"/>
    </location>
</feature>
<dbReference type="Pfam" id="PF02714">
    <property type="entry name" value="RSN1_7TM"/>
    <property type="match status" value="1"/>
</dbReference>
<dbReference type="PANTHER" id="PTHR13018">
    <property type="entry name" value="PROBABLE MEMBRANE PROTEIN DUF221-RELATED"/>
    <property type="match status" value="1"/>
</dbReference>
<dbReference type="InterPro" id="IPR027815">
    <property type="entry name" value="CSC1/OSCA1-like_cyt"/>
</dbReference>
<feature type="transmembrane region" description="Helical" evidence="7">
    <location>
        <begin position="465"/>
        <end position="485"/>
    </location>
</feature>
<evidence type="ECO:0000256" key="6">
    <source>
        <dbReference type="ARBA" id="ARBA00023136"/>
    </source>
</evidence>
<evidence type="ECO:0000256" key="3">
    <source>
        <dbReference type="ARBA" id="ARBA00022448"/>
    </source>
</evidence>
<dbReference type="Proteomes" id="UP000822688">
    <property type="component" value="Chromosome 7"/>
</dbReference>
<keyword evidence="5 7" id="KW-1133">Transmembrane helix</keyword>
<evidence type="ECO:0000256" key="7">
    <source>
        <dbReference type="SAM" id="Phobius"/>
    </source>
</evidence>
<feature type="domain" description="CSC1/OSCA1-like N-terminal transmembrane" evidence="9">
    <location>
        <begin position="6"/>
        <end position="176"/>
    </location>
</feature>
<reference evidence="11" key="1">
    <citation type="submission" date="2020-06" db="EMBL/GenBank/DDBJ databases">
        <title>WGS assembly of Ceratodon purpureus strain R40.</title>
        <authorList>
            <person name="Carey S.B."/>
            <person name="Jenkins J."/>
            <person name="Shu S."/>
            <person name="Lovell J.T."/>
            <person name="Sreedasyam A."/>
            <person name="Maumus F."/>
            <person name="Tiley G.P."/>
            <person name="Fernandez-Pozo N."/>
            <person name="Barry K."/>
            <person name="Chen C."/>
            <person name="Wang M."/>
            <person name="Lipzen A."/>
            <person name="Daum C."/>
            <person name="Saski C.A."/>
            <person name="Payton A.C."/>
            <person name="Mcbreen J.C."/>
            <person name="Conrad R.E."/>
            <person name="Kollar L.M."/>
            <person name="Olsson S."/>
            <person name="Huttunen S."/>
            <person name="Landis J.B."/>
            <person name="Wickett N.J."/>
            <person name="Johnson M.G."/>
            <person name="Rensing S.A."/>
            <person name="Grimwood J."/>
            <person name="Schmutz J."/>
            <person name="Mcdaniel S.F."/>
        </authorList>
    </citation>
    <scope>NUCLEOTIDE SEQUENCE</scope>
    <source>
        <strain evidence="11">R40</strain>
    </source>
</reference>
<dbReference type="InterPro" id="IPR003864">
    <property type="entry name" value="CSC1/OSCA1-like_7TM"/>
</dbReference>
<dbReference type="GO" id="GO:0005886">
    <property type="term" value="C:plasma membrane"/>
    <property type="evidence" value="ECO:0007669"/>
    <property type="project" value="TreeGrafter"/>
</dbReference>
<keyword evidence="12" id="KW-1185">Reference proteome</keyword>
<dbReference type="EMBL" id="CM026428">
    <property type="protein sequence ID" value="KAG0566868.1"/>
    <property type="molecule type" value="Genomic_DNA"/>
</dbReference>
<dbReference type="GO" id="GO:0005227">
    <property type="term" value="F:calcium-activated cation channel activity"/>
    <property type="evidence" value="ECO:0007669"/>
    <property type="project" value="InterPro"/>
</dbReference>
<comment type="subcellular location">
    <subcellularLocation>
        <location evidence="1">Membrane</location>
        <topology evidence="1">Multi-pass membrane protein</topology>
    </subcellularLocation>
</comment>
<sequence length="739" mass="84869">MELVELATSAGINIGLAILFFALYSVFRKQHANAGVYFTRHLLRERQRMKVAGEEKDSFSLESLVPSAGWVKRAWDPIEEDILKSSGVDAVVFLRVFIFCMRFLMICTIVGFGILAPLNFTDTYLADNPSEKEEHSYGTLEKLTILNISFGSMRLWIHFGVLYFISLSAYALLYIEFKHITNLRLEYLAGALPQPDQFTVLVQSIPKPENEELSYSDNVDYFFRRFHPIEYLSHHMVYKSSHVTKLLNELERLKLKIFELKQKPPSERKPRRAGFCGLFGPLVDPIELHMEKLEDVHRQVRQCQMEFRQKKKEVPTAFVTVRTRWGAAVTAQTQQSVNPMQWVTQWAPEPRDIDWPNMEIPYNQIFIRKIVAAVLAIALTFIYYPIVLGVKVLENLDTVKKYLPQVVVDNVLNIPAVSFFVQGYVPALLLAVILYICPSIFFSLSRFEGHPSVSHQERKASSKMFSLLAGNIFLAAVLSGSLISISESFTEDPKSIPRRLAEAVPKQANFFITYVMTTGWAGMPLEILQSGSLVLNFLKRHTVDKNKPLLDQVYSLPYYRTLPTVLFFVLLGLVYSIINPLILPFLLIYFILGYLVFRNQILHVYEPAYETGGQYWPEIHSRTIGCIVFMQVLFIGMFSLKGLKSASFASIPLPFLSWLFHEHCRHRFLPIFHNFNLESTMKKDLVDEESGRKDEVLNTIRDAYLHPALRYVDLNVDQNSKTQRLLPESSSFVEPDIPV</sequence>
<evidence type="ECO:0000259" key="9">
    <source>
        <dbReference type="Pfam" id="PF13967"/>
    </source>
</evidence>
<dbReference type="Pfam" id="PF13967">
    <property type="entry name" value="RSN1_TM"/>
    <property type="match status" value="1"/>
</dbReference>
<keyword evidence="3" id="KW-0813">Transport</keyword>
<evidence type="ECO:0000256" key="4">
    <source>
        <dbReference type="ARBA" id="ARBA00022692"/>
    </source>
</evidence>
<evidence type="ECO:0000259" key="10">
    <source>
        <dbReference type="Pfam" id="PF14703"/>
    </source>
</evidence>
<feature type="domain" description="CSC1/OSCA1-like cytosolic" evidence="10">
    <location>
        <begin position="197"/>
        <end position="357"/>
    </location>
</feature>
<dbReference type="PANTHER" id="PTHR13018:SF141">
    <property type="entry name" value="OS01G0950900 PROTEIN"/>
    <property type="match status" value="1"/>
</dbReference>
<feature type="transmembrane region" description="Helical" evidence="7">
    <location>
        <begin position="92"/>
        <end position="115"/>
    </location>
</feature>
<proteinExistence type="inferred from homology"/>
<dbReference type="AlphaFoldDB" id="A0A8T0H9B9"/>
<comment type="caution">
    <text evidence="11">The sequence shown here is derived from an EMBL/GenBank/DDBJ whole genome shotgun (WGS) entry which is preliminary data.</text>
</comment>
<name>A0A8T0H9B9_CERPU</name>
<dbReference type="InterPro" id="IPR032880">
    <property type="entry name" value="CSC1/OSCA1-like_N"/>
</dbReference>
<comment type="similarity">
    <text evidence="2">Belongs to the CSC1 (TC 1.A.17) family.</text>
</comment>
<accession>A0A8T0H9B9</accession>
<gene>
    <name evidence="11" type="ORF">KC19_7G094000</name>
</gene>
<keyword evidence="6 7" id="KW-0472">Membrane</keyword>
<evidence type="ECO:0000259" key="8">
    <source>
        <dbReference type="Pfam" id="PF02714"/>
    </source>
</evidence>
<dbReference type="Pfam" id="PF14703">
    <property type="entry name" value="PHM7_cyt"/>
    <property type="match status" value="1"/>
</dbReference>